<evidence type="ECO:0000313" key="1">
    <source>
        <dbReference type="EMBL" id="RUR83836.1"/>
    </source>
</evidence>
<dbReference type="EMBL" id="RSCJ01000006">
    <property type="protein sequence ID" value="RUR83836.1"/>
    <property type="molecule type" value="Genomic_DNA"/>
</dbReference>
<evidence type="ECO:0000313" key="2">
    <source>
        <dbReference type="Proteomes" id="UP000268857"/>
    </source>
</evidence>
<dbReference type="RefSeq" id="WP_016877441.1">
    <property type="nucleotide sequence ID" value="NZ_AJLN01000015.1"/>
</dbReference>
<protein>
    <recommendedName>
        <fullName evidence="3">CopG family transcriptional regulator</fullName>
    </recommendedName>
</protein>
<dbReference type="SUPFAM" id="SSF47598">
    <property type="entry name" value="Ribbon-helix-helix"/>
    <property type="match status" value="1"/>
</dbReference>
<dbReference type="InterPro" id="IPR038296">
    <property type="entry name" value="ParD_sf"/>
</dbReference>
<keyword evidence="2" id="KW-1185">Reference proteome</keyword>
<comment type="caution">
    <text evidence="1">The sequence shown here is derived from an EMBL/GenBank/DDBJ whole genome shotgun (WGS) entry which is preliminary data.</text>
</comment>
<organism evidence="1 2">
    <name type="scientific">Chlorogloeopsis fritschii PCC 6912</name>
    <dbReference type="NCBI Taxonomy" id="211165"/>
    <lineage>
        <taxon>Bacteria</taxon>
        <taxon>Bacillati</taxon>
        <taxon>Cyanobacteriota</taxon>
        <taxon>Cyanophyceae</taxon>
        <taxon>Nostocales</taxon>
        <taxon>Chlorogloeopsidaceae</taxon>
        <taxon>Chlorogloeopsis</taxon>
    </lineage>
</organism>
<dbReference type="InterPro" id="IPR010985">
    <property type="entry name" value="Ribbon_hlx_hlx"/>
</dbReference>
<dbReference type="AlphaFoldDB" id="A0A3S0Y459"/>
<gene>
    <name evidence="1" type="ORF">PCC6912_20790</name>
</gene>
<dbReference type="Gene3D" id="6.10.10.120">
    <property type="entry name" value="Antitoxin ParD1-like"/>
    <property type="match status" value="1"/>
</dbReference>
<proteinExistence type="predicted"/>
<name>A0A3S0Y459_CHLFR</name>
<reference evidence="1 2" key="1">
    <citation type="journal article" date="2019" name="Genome Biol. Evol.">
        <title>Day and night: Metabolic profiles and evolutionary relationships of six axenic non-marine cyanobacteria.</title>
        <authorList>
            <person name="Will S.E."/>
            <person name="Henke P."/>
            <person name="Boedeker C."/>
            <person name="Huang S."/>
            <person name="Brinkmann H."/>
            <person name="Rohde M."/>
            <person name="Jarek M."/>
            <person name="Friedl T."/>
            <person name="Seufert S."/>
            <person name="Schumacher M."/>
            <person name="Overmann J."/>
            <person name="Neumann-Schaal M."/>
            <person name="Petersen J."/>
        </authorList>
    </citation>
    <scope>NUCLEOTIDE SEQUENCE [LARGE SCALE GENOMIC DNA]</scope>
    <source>
        <strain evidence="1 2">PCC 6912</strain>
    </source>
</reference>
<dbReference type="Proteomes" id="UP000268857">
    <property type="component" value="Unassembled WGS sequence"/>
</dbReference>
<sequence>MQISLPSELEELVRTNVASGVYASADDVICAALQLWKEHTDYLKEEIGRGIDEADRKVFSSMSLEDLKAEGRRRLNNQKH</sequence>
<dbReference type="OrthoDB" id="517705at2"/>
<accession>A0A3S0Y459</accession>
<dbReference type="GO" id="GO:0006355">
    <property type="term" value="P:regulation of DNA-templated transcription"/>
    <property type="evidence" value="ECO:0007669"/>
    <property type="project" value="InterPro"/>
</dbReference>
<evidence type="ECO:0008006" key="3">
    <source>
        <dbReference type="Google" id="ProtNLM"/>
    </source>
</evidence>